<evidence type="ECO:0000313" key="3">
    <source>
        <dbReference type="Proteomes" id="UP000266305"/>
    </source>
</evidence>
<proteinExistence type="predicted"/>
<accession>A0AAX1UMR5</accession>
<dbReference type="Pfam" id="PF16242">
    <property type="entry name" value="Pyrid_ox_like"/>
    <property type="match status" value="1"/>
</dbReference>
<organism evidence="2 3">
    <name type="scientific">Cereibacter sphaeroides</name>
    <name type="common">Rhodobacter sphaeroides</name>
    <dbReference type="NCBI Taxonomy" id="1063"/>
    <lineage>
        <taxon>Bacteria</taxon>
        <taxon>Pseudomonadati</taxon>
        <taxon>Pseudomonadota</taxon>
        <taxon>Alphaproteobacteria</taxon>
        <taxon>Rhodobacterales</taxon>
        <taxon>Paracoccaceae</taxon>
        <taxon>Cereibacter</taxon>
    </lineage>
</organism>
<name>A0AAX1UMR5_CERSP</name>
<comment type="caution">
    <text evidence="2">The sequence shown here is derived from an EMBL/GenBank/DDBJ whole genome shotgun (WGS) entry which is preliminary data.</text>
</comment>
<sequence>MADTKLAQTDPKAALWKQLGKLRAGMLGVEGSGQHMQPMSHHCDEAAAKLWFLTKRSTDLFRAIGPSSTAHFCIIAHDEDFHACLSGHIAEETDRAKLDEMWNPVVAAWFEGKDDPDLVMVSVKLRSAAIWASTSSTARFAYEIAKANVTDSDPEVGVHNVVTFA</sequence>
<dbReference type="Proteomes" id="UP000266305">
    <property type="component" value="Unassembled WGS sequence"/>
</dbReference>
<dbReference type="InterPro" id="IPR012349">
    <property type="entry name" value="Split_barrel_FMN-bd"/>
</dbReference>
<dbReference type="Gene3D" id="2.30.110.10">
    <property type="entry name" value="Electron Transport, Fmn-binding Protein, Chain A"/>
    <property type="match status" value="1"/>
</dbReference>
<evidence type="ECO:0000313" key="2">
    <source>
        <dbReference type="EMBL" id="RHZ96006.1"/>
    </source>
</evidence>
<dbReference type="SUPFAM" id="SSF50475">
    <property type="entry name" value="FMN-binding split barrel"/>
    <property type="match status" value="1"/>
</dbReference>
<dbReference type="RefSeq" id="WP_002719538.1">
    <property type="nucleotide sequence ID" value="NZ_BJXO01000014.1"/>
</dbReference>
<evidence type="ECO:0000259" key="1">
    <source>
        <dbReference type="Pfam" id="PF16242"/>
    </source>
</evidence>
<dbReference type="PANTHER" id="PTHR34818:SF1">
    <property type="entry name" value="PROTEIN BLI-3"/>
    <property type="match status" value="1"/>
</dbReference>
<dbReference type="PANTHER" id="PTHR34818">
    <property type="entry name" value="PROTEIN BLI-3"/>
    <property type="match status" value="1"/>
</dbReference>
<dbReference type="GeneID" id="3719981"/>
<dbReference type="EMBL" id="QWGP01000006">
    <property type="protein sequence ID" value="RHZ96006.1"/>
    <property type="molecule type" value="Genomic_DNA"/>
</dbReference>
<dbReference type="InterPro" id="IPR038725">
    <property type="entry name" value="YdaG_split_barrel_FMN-bd"/>
</dbReference>
<dbReference type="InterPro" id="IPR052917">
    <property type="entry name" value="Stress-Dev_Protein"/>
</dbReference>
<dbReference type="AlphaFoldDB" id="A0AAX1UMR5"/>
<reference evidence="2 3" key="1">
    <citation type="submission" date="2018-08" db="EMBL/GenBank/DDBJ databases">
        <title>Draft genome sequence of Rhodobacter sphaeroides FY.</title>
        <authorList>
            <person name="Rayyan A."/>
            <person name="Meyer T.E."/>
            <person name="Kyndt J.A."/>
        </authorList>
    </citation>
    <scope>NUCLEOTIDE SEQUENCE [LARGE SCALE GENOMIC DNA]</scope>
    <source>
        <strain evidence="2 3">FY</strain>
    </source>
</reference>
<protein>
    <submittedName>
        <fullName evidence="2">General stress protein</fullName>
    </submittedName>
</protein>
<gene>
    <name evidence="2" type="ORF">D1114_07725</name>
</gene>
<feature type="domain" description="General stress protein FMN-binding split barrel" evidence="1">
    <location>
        <begin position="11"/>
        <end position="154"/>
    </location>
</feature>